<dbReference type="Gene3D" id="3.30.160.710">
    <property type="match status" value="1"/>
</dbReference>
<evidence type="ECO:0000313" key="5">
    <source>
        <dbReference type="Proteomes" id="UP000179840"/>
    </source>
</evidence>
<dbReference type="InterPro" id="IPR041286">
    <property type="entry name" value="MBG_2"/>
</dbReference>
<proteinExistence type="predicted"/>
<dbReference type="Proteomes" id="UP000179840">
    <property type="component" value="Unassembled WGS sequence"/>
</dbReference>
<dbReference type="Pfam" id="PF18657">
    <property type="entry name" value="YDG"/>
    <property type="match status" value="3"/>
</dbReference>
<evidence type="ECO:0000256" key="1">
    <source>
        <dbReference type="SAM" id="MobiDB-lite"/>
    </source>
</evidence>
<reference evidence="4 5" key="1">
    <citation type="submission" date="2015-06" db="EMBL/GenBank/DDBJ databases">
        <title>Draft genome sequencing of a biphenyl-degrading bacterium, Janthinobacterium lividum MEG1.</title>
        <authorList>
            <person name="Shimodaira J."/>
            <person name="Hatta T."/>
        </authorList>
    </citation>
    <scope>NUCLEOTIDE SEQUENCE [LARGE SCALE GENOMIC DNA]</scope>
    <source>
        <strain evidence="4 5">MEG1</strain>
    </source>
</reference>
<organism evidence="4 5">
    <name type="scientific">Janthinobacterium lividum</name>
    <dbReference type="NCBI Taxonomy" id="29581"/>
    <lineage>
        <taxon>Bacteria</taxon>
        <taxon>Pseudomonadati</taxon>
        <taxon>Pseudomonadota</taxon>
        <taxon>Betaproteobacteria</taxon>
        <taxon>Burkholderiales</taxon>
        <taxon>Oxalobacteraceae</taxon>
        <taxon>Janthinobacterium</taxon>
    </lineage>
</organism>
<evidence type="ECO:0008006" key="6">
    <source>
        <dbReference type="Google" id="ProtNLM"/>
    </source>
</evidence>
<evidence type="ECO:0000313" key="4">
    <source>
        <dbReference type="EMBL" id="OHV96742.1"/>
    </source>
</evidence>
<feature type="domain" description="YDG" evidence="2">
    <location>
        <begin position="177"/>
        <end position="253"/>
    </location>
</feature>
<feature type="domain" description="MBG" evidence="3">
    <location>
        <begin position="264"/>
        <end position="339"/>
    </location>
</feature>
<dbReference type="AlphaFoldDB" id="A0A1S1U8P0"/>
<dbReference type="Pfam" id="PF18676">
    <property type="entry name" value="MBG_2"/>
    <property type="match status" value="1"/>
</dbReference>
<evidence type="ECO:0000259" key="3">
    <source>
        <dbReference type="Pfam" id="PF18676"/>
    </source>
</evidence>
<dbReference type="InterPro" id="IPR041248">
    <property type="entry name" value="YDG"/>
</dbReference>
<comment type="caution">
    <text evidence="4">The sequence shown here is derived from an EMBL/GenBank/DDBJ whole genome shotgun (WGS) entry which is preliminary data.</text>
</comment>
<gene>
    <name evidence="4" type="ORF">AKG95_18910</name>
</gene>
<evidence type="ECO:0000259" key="2">
    <source>
        <dbReference type="Pfam" id="PF18657"/>
    </source>
</evidence>
<feature type="domain" description="YDG" evidence="2">
    <location>
        <begin position="92"/>
        <end position="169"/>
    </location>
</feature>
<dbReference type="EMBL" id="LFKP01000008">
    <property type="protein sequence ID" value="OHV96742.1"/>
    <property type="molecule type" value="Genomic_DNA"/>
</dbReference>
<feature type="region of interest" description="Disordered" evidence="1">
    <location>
        <begin position="378"/>
        <end position="399"/>
    </location>
</feature>
<feature type="domain" description="YDG" evidence="2">
    <location>
        <begin position="1"/>
        <end position="77"/>
    </location>
</feature>
<sequence length="442" mass="43131">MTVAGQVAGSKVYDGNAVAQLLGGSLVGLVGGETLAIGGQTAAFADKNAGNAKAVTVSGTTLLDGSGAASNYTVSDPAGLTASITPASISAIAGIVAANKVYDGGTVASLNLAGASFNGMVAGDVLSLGSGPVLGTFSDKNAALGKTVAISGLGLAGADAGNYVLASNQASTTATITPAALTVSASGVNKVYDATTNAAVSLRDNRIGNDQLSIASNGASFSDKNAGVGKTVTVAGIRLSGTDAGNYVVNTSASTTATISQAALTVKVDNTEKDQGRVNPDFSAGYSGLLGGDTVAAEVSGNLTFSTPATTASVAGNYLVSASGQASNNYALNYVDGVLKVKPTEALQSAVASVIAAVAVAPSQGNMVQADMIVSGETAPGKPAVTQEAPREGEKGNAGSAQVVQLAGNVVNNVLPGLRLSVVDSGLRLPVEVSVGTRQDSQ</sequence>
<protein>
    <recommendedName>
        <fullName evidence="6">MBG domain-containing protein</fullName>
    </recommendedName>
</protein>
<name>A0A1S1U8P0_9BURK</name>
<accession>A0A1S1U8P0</accession>